<evidence type="ECO:0000256" key="1">
    <source>
        <dbReference type="SAM" id="MobiDB-lite"/>
    </source>
</evidence>
<reference evidence="6" key="2">
    <citation type="submission" date="2019-02" db="EMBL/GenBank/DDBJ databases">
        <title>Opniocepnalus argus Var Kimnra genome.</title>
        <authorList>
            <person name="Zhou C."/>
            <person name="Xiao S."/>
        </authorList>
    </citation>
    <scope>NUCLEOTIDE SEQUENCE [LARGE SCALE GENOMIC DNA]</scope>
</reference>
<accession>A0A6G1PCV1</accession>
<dbReference type="InterPro" id="IPR013783">
    <property type="entry name" value="Ig-like_fold"/>
</dbReference>
<dbReference type="EMBL" id="CM015714">
    <property type="protein sequence ID" value="KAF3688085.1"/>
    <property type="molecule type" value="Genomic_DNA"/>
</dbReference>
<dbReference type="InterPro" id="IPR036116">
    <property type="entry name" value="FN3_sf"/>
</dbReference>
<reference evidence="5 6" key="1">
    <citation type="submission" date="2019-02" db="EMBL/GenBank/DDBJ databases">
        <title>Opniocepnalus argus genome.</title>
        <authorList>
            <person name="Zhou C."/>
            <person name="Xiao S."/>
        </authorList>
    </citation>
    <scope>NUCLEOTIDE SEQUENCE [LARGE SCALE GENOMIC DNA]</scope>
    <source>
        <strain evidence="5">OARG1902GOOAL</strain>
        <tissue evidence="5">Muscle</tissue>
    </source>
</reference>
<dbReference type="PANTHER" id="PTHR20859">
    <property type="entry name" value="INTERFERON/INTERLEUKIN RECEPTOR"/>
    <property type="match status" value="1"/>
</dbReference>
<name>A0A6G1PCV1_CHAAH</name>
<feature type="compositionally biased region" description="Acidic residues" evidence="1">
    <location>
        <begin position="334"/>
        <end position="351"/>
    </location>
</feature>
<feature type="region of interest" description="Disordered" evidence="1">
    <location>
        <begin position="282"/>
        <end position="370"/>
    </location>
</feature>
<dbReference type="Pfam" id="PF01108">
    <property type="entry name" value="Tissue_fac"/>
    <property type="match status" value="1"/>
</dbReference>
<keyword evidence="2" id="KW-0812">Transmembrane</keyword>
<evidence type="ECO:0000259" key="4">
    <source>
        <dbReference type="Pfam" id="PF01108"/>
    </source>
</evidence>
<dbReference type="Gene3D" id="2.60.40.10">
    <property type="entry name" value="Immunoglobulins"/>
    <property type="match status" value="1"/>
</dbReference>
<keyword evidence="3" id="KW-0732">Signal</keyword>
<keyword evidence="2" id="KW-0472">Membrane</keyword>
<dbReference type="InterPro" id="IPR050650">
    <property type="entry name" value="Type-II_Cytokine-TF_Rcpt"/>
</dbReference>
<gene>
    <name evidence="5" type="ORF">EXN66_Car003757</name>
</gene>
<dbReference type="InterPro" id="IPR003961">
    <property type="entry name" value="FN3_dom"/>
</dbReference>
<evidence type="ECO:0000313" key="6">
    <source>
        <dbReference type="Proteomes" id="UP000503349"/>
    </source>
</evidence>
<dbReference type="SUPFAM" id="SSF49265">
    <property type="entry name" value="Fibronectin type III"/>
    <property type="match status" value="1"/>
</dbReference>
<dbReference type="Proteomes" id="UP000503349">
    <property type="component" value="Chromosome 3"/>
</dbReference>
<evidence type="ECO:0000256" key="2">
    <source>
        <dbReference type="SAM" id="Phobius"/>
    </source>
</evidence>
<organism evidence="5 6">
    <name type="scientific">Channa argus</name>
    <name type="common">Northern snakehead</name>
    <name type="synonym">Ophicephalus argus</name>
    <dbReference type="NCBI Taxonomy" id="215402"/>
    <lineage>
        <taxon>Eukaryota</taxon>
        <taxon>Metazoa</taxon>
        <taxon>Chordata</taxon>
        <taxon>Craniata</taxon>
        <taxon>Vertebrata</taxon>
        <taxon>Euteleostomi</taxon>
        <taxon>Actinopterygii</taxon>
        <taxon>Neopterygii</taxon>
        <taxon>Teleostei</taxon>
        <taxon>Neoteleostei</taxon>
        <taxon>Acanthomorphata</taxon>
        <taxon>Anabantaria</taxon>
        <taxon>Anabantiformes</taxon>
        <taxon>Channoidei</taxon>
        <taxon>Channidae</taxon>
        <taxon>Channa</taxon>
    </lineage>
</organism>
<protein>
    <recommendedName>
        <fullName evidence="4">Fibronectin type-III domain-containing protein</fullName>
    </recommendedName>
</protein>
<dbReference type="GO" id="GO:0005886">
    <property type="term" value="C:plasma membrane"/>
    <property type="evidence" value="ECO:0007669"/>
    <property type="project" value="TreeGrafter"/>
</dbReference>
<feature type="signal peptide" evidence="3">
    <location>
        <begin position="1"/>
        <end position="17"/>
    </location>
</feature>
<evidence type="ECO:0000313" key="5">
    <source>
        <dbReference type="EMBL" id="KAF3688085.1"/>
    </source>
</evidence>
<keyword evidence="6" id="KW-1185">Reference proteome</keyword>
<evidence type="ECO:0000256" key="3">
    <source>
        <dbReference type="SAM" id="SignalP"/>
    </source>
</evidence>
<dbReference type="AlphaFoldDB" id="A0A6G1PCV1"/>
<dbReference type="GO" id="GO:0004896">
    <property type="term" value="F:cytokine receptor activity"/>
    <property type="evidence" value="ECO:0007669"/>
    <property type="project" value="TreeGrafter"/>
</dbReference>
<dbReference type="PANTHER" id="PTHR20859:SF87">
    <property type="entry name" value="CYTOKINE RECEPTOR FAMILY MEMBER B13-RELATED"/>
    <property type="match status" value="1"/>
</dbReference>
<sequence>MLPGVAFTALLLCGVSAVTVPPPTNVIVSCQNLKTTVSWKYSSPQPDTRFRVNVDGSAGQLQNETTEHQYDLSHFVWQSEVQYMGFHFVTVTAVQGDNQSESARSESFSFNHLKTVTKKCLLEFPPVDLTMTGTEATLSFPNPFHFYRELKLAVKRSDASLKLIISTDNGTFEHSCTMKDLTCKHDVMFPDGVEQCVTLTGWLCSRNCIEEVMFNKTGRICVSILDSNLNVHWIFAALMLGIFAFIIVVIAAAIFKMKACTMHAYNPMPNSLENWDKQPQHYAQDATKETYSPVAVTDESLSGSSEDDYKTSKDLGDDDNSSGNSLGFQSSEDYYQENEFLEGSEEEEDKDGEMMSPYDRPQHLQDIGGGEMVKCYTWR</sequence>
<feature type="transmembrane region" description="Helical" evidence="2">
    <location>
        <begin position="233"/>
        <end position="255"/>
    </location>
</feature>
<feature type="domain" description="Fibronectin type-III" evidence="4">
    <location>
        <begin position="7"/>
        <end position="101"/>
    </location>
</feature>
<feature type="chain" id="PRO_5026339655" description="Fibronectin type-III domain-containing protein" evidence="3">
    <location>
        <begin position="18"/>
        <end position="379"/>
    </location>
</feature>
<proteinExistence type="predicted"/>
<keyword evidence="2" id="KW-1133">Transmembrane helix</keyword>